<keyword evidence="4" id="KW-1185">Reference proteome</keyword>
<evidence type="ECO:0000256" key="1">
    <source>
        <dbReference type="SAM" id="SignalP"/>
    </source>
</evidence>
<dbReference type="GeneID" id="63728636"/>
<dbReference type="PANTHER" id="PTHR37834">
    <property type="entry name" value="GDSL-LIKE LIPASE/ACYLHYDROLASE DOMAIN PROTEIN (AFU_ORTHOLOGUE AFUA_2G00620)"/>
    <property type="match status" value="1"/>
</dbReference>
<dbReference type="AlphaFoldDB" id="A0A1L9PUM7"/>
<feature type="signal peptide" evidence="1">
    <location>
        <begin position="1"/>
        <end position="16"/>
    </location>
</feature>
<dbReference type="Gene3D" id="3.40.50.1110">
    <property type="entry name" value="SGNH hydrolase"/>
    <property type="match status" value="1"/>
</dbReference>
<gene>
    <name evidence="3" type="ORF">ASPVEDRAFT_44751</name>
</gene>
<accession>A0A1L9PUM7</accession>
<dbReference type="Pfam" id="PF13472">
    <property type="entry name" value="Lipase_GDSL_2"/>
    <property type="match status" value="1"/>
</dbReference>
<dbReference type="InterPro" id="IPR013830">
    <property type="entry name" value="SGNH_hydro"/>
</dbReference>
<dbReference type="EMBL" id="KV878132">
    <property type="protein sequence ID" value="OJJ05228.1"/>
    <property type="molecule type" value="Genomic_DNA"/>
</dbReference>
<protein>
    <recommendedName>
        <fullName evidence="2">SGNH hydrolase-type esterase domain-containing protein</fullName>
    </recommendedName>
</protein>
<dbReference type="SUPFAM" id="SSF52266">
    <property type="entry name" value="SGNH hydrolase"/>
    <property type="match status" value="1"/>
</dbReference>
<name>A0A1L9PUM7_ASPVE</name>
<keyword evidence="1" id="KW-0732">Signal</keyword>
<evidence type="ECO:0000313" key="4">
    <source>
        <dbReference type="Proteomes" id="UP000184073"/>
    </source>
</evidence>
<feature type="domain" description="SGNH hydrolase-type esterase" evidence="2">
    <location>
        <begin position="173"/>
        <end position="368"/>
    </location>
</feature>
<dbReference type="InterPro" id="IPR036514">
    <property type="entry name" value="SGNH_hydro_sf"/>
</dbReference>
<reference evidence="4" key="1">
    <citation type="journal article" date="2017" name="Genome Biol.">
        <title>Comparative genomics reveals high biological diversity and specific adaptations in the industrially and medically important fungal genus Aspergillus.</title>
        <authorList>
            <person name="de Vries R.P."/>
            <person name="Riley R."/>
            <person name="Wiebenga A."/>
            <person name="Aguilar-Osorio G."/>
            <person name="Amillis S."/>
            <person name="Uchima C.A."/>
            <person name="Anderluh G."/>
            <person name="Asadollahi M."/>
            <person name="Askin M."/>
            <person name="Barry K."/>
            <person name="Battaglia E."/>
            <person name="Bayram O."/>
            <person name="Benocci T."/>
            <person name="Braus-Stromeyer S.A."/>
            <person name="Caldana C."/>
            <person name="Canovas D."/>
            <person name="Cerqueira G.C."/>
            <person name="Chen F."/>
            <person name="Chen W."/>
            <person name="Choi C."/>
            <person name="Clum A."/>
            <person name="Dos Santos R.A."/>
            <person name="Damasio A.R."/>
            <person name="Diallinas G."/>
            <person name="Emri T."/>
            <person name="Fekete E."/>
            <person name="Flipphi M."/>
            <person name="Freyberg S."/>
            <person name="Gallo A."/>
            <person name="Gournas C."/>
            <person name="Habgood R."/>
            <person name="Hainaut M."/>
            <person name="Harispe M.L."/>
            <person name="Henrissat B."/>
            <person name="Hilden K.S."/>
            <person name="Hope R."/>
            <person name="Hossain A."/>
            <person name="Karabika E."/>
            <person name="Karaffa L."/>
            <person name="Karanyi Z."/>
            <person name="Krasevec N."/>
            <person name="Kuo A."/>
            <person name="Kusch H."/>
            <person name="LaButti K."/>
            <person name="Lagendijk E.L."/>
            <person name="Lapidus A."/>
            <person name="Levasseur A."/>
            <person name="Lindquist E."/>
            <person name="Lipzen A."/>
            <person name="Logrieco A.F."/>
            <person name="MacCabe A."/>
            <person name="Maekelae M.R."/>
            <person name="Malavazi I."/>
            <person name="Melin P."/>
            <person name="Meyer V."/>
            <person name="Mielnichuk N."/>
            <person name="Miskei M."/>
            <person name="Molnar A.P."/>
            <person name="Mule G."/>
            <person name="Ngan C.Y."/>
            <person name="Orejas M."/>
            <person name="Orosz E."/>
            <person name="Ouedraogo J.P."/>
            <person name="Overkamp K.M."/>
            <person name="Park H.-S."/>
            <person name="Perrone G."/>
            <person name="Piumi F."/>
            <person name="Punt P.J."/>
            <person name="Ram A.F."/>
            <person name="Ramon A."/>
            <person name="Rauscher S."/>
            <person name="Record E."/>
            <person name="Riano-Pachon D.M."/>
            <person name="Robert V."/>
            <person name="Roehrig J."/>
            <person name="Ruller R."/>
            <person name="Salamov A."/>
            <person name="Salih N.S."/>
            <person name="Samson R.A."/>
            <person name="Sandor E."/>
            <person name="Sanguinetti M."/>
            <person name="Schuetze T."/>
            <person name="Sepcic K."/>
            <person name="Shelest E."/>
            <person name="Sherlock G."/>
            <person name="Sophianopoulou V."/>
            <person name="Squina F.M."/>
            <person name="Sun H."/>
            <person name="Susca A."/>
            <person name="Todd R.B."/>
            <person name="Tsang A."/>
            <person name="Unkles S.E."/>
            <person name="van de Wiele N."/>
            <person name="van Rossen-Uffink D."/>
            <person name="Oliveira J.V."/>
            <person name="Vesth T.C."/>
            <person name="Visser J."/>
            <person name="Yu J.-H."/>
            <person name="Zhou M."/>
            <person name="Andersen M.R."/>
            <person name="Archer D.B."/>
            <person name="Baker S.E."/>
            <person name="Benoit I."/>
            <person name="Brakhage A.A."/>
            <person name="Braus G.H."/>
            <person name="Fischer R."/>
            <person name="Frisvad J.C."/>
            <person name="Goldman G.H."/>
            <person name="Houbraken J."/>
            <person name="Oakley B."/>
            <person name="Pocsi I."/>
            <person name="Scazzocchio C."/>
            <person name="Seiboth B."/>
            <person name="vanKuyk P.A."/>
            <person name="Wortman J."/>
            <person name="Dyer P.S."/>
            <person name="Grigoriev I.V."/>
        </authorList>
    </citation>
    <scope>NUCLEOTIDE SEQUENCE [LARGE SCALE GENOMIC DNA]</scope>
    <source>
        <strain evidence="4">CBS 583.65</strain>
    </source>
</reference>
<evidence type="ECO:0000313" key="3">
    <source>
        <dbReference type="EMBL" id="OJJ05228.1"/>
    </source>
</evidence>
<organism evidence="3 4">
    <name type="scientific">Aspergillus versicolor CBS 583.65</name>
    <dbReference type="NCBI Taxonomy" id="1036611"/>
    <lineage>
        <taxon>Eukaryota</taxon>
        <taxon>Fungi</taxon>
        <taxon>Dikarya</taxon>
        <taxon>Ascomycota</taxon>
        <taxon>Pezizomycotina</taxon>
        <taxon>Eurotiomycetes</taxon>
        <taxon>Eurotiomycetidae</taxon>
        <taxon>Eurotiales</taxon>
        <taxon>Aspergillaceae</taxon>
        <taxon>Aspergillus</taxon>
        <taxon>Aspergillus subgen. Nidulantes</taxon>
    </lineage>
</organism>
<dbReference type="PANTHER" id="PTHR37834:SF2">
    <property type="entry name" value="ESTERASE, SGNH HYDROLASE-TYPE"/>
    <property type="match status" value="1"/>
</dbReference>
<dbReference type="Gene3D" id="2.60.120.260">
    <property type="entry name" value="Galactose-binding domain-like"/>
    <property type="match status" value="1"/>
</dbReference>
<dbReference type="GO" id="GO:0052689">
    <property type="term" value="F:carboxylic ester hydrolase activity"/>
    <property type="evidence" value="ECO:0007669"/>
    <property type="project" value="InterPro"/>
</dbReference>
<proteinExistence type="predicted"/>
<dbReference type="CDD" id="cd01831">
    <property type="entry name" value="Endoglucanase_E_like"/>
    <property type="match status" value="1"/>
</dbReference>
<dbReference type="InterPro" id="IPR037461">
    <property type="entry name" value="CtCE2-like_dom"/>
</dbReference>
<dbReference type="RefSeq" id="XP_040670990.1">
    <property type="nucleotide sequence ID" value="XM_040813125.1"/>
</dbReference>
<feature type="chain" id="PRO_5009887322" description="SGNH hydrolase-type esterase domain-containing protein" evidence="1">
    <location>
        <begin position="17"/>
        <end position="407"/>
    </location>
</feature>
<sequence length="407" mass="45219">MRLLLALLAAVSIVAATILENGQPRLEPYPGHAQLLGSEVGEGWKTYGADADEISYKGRWDKDHVSWWSAAGIKFAFTGKKLALSFGNHTSDGVLVAYRIGGQDWEFANVTANNSYQFVGPWTTGVNLTEAAGHKTFELRVTNWAYGVQLAGVAVDRGAALYNIQPFPKMVEVIGDSLSSGDFATYEGLSSWAYLFAAGLGNVEYHLTAYPGICLVDQNCWGNPRGQIHQWYRVSDTSPRAAEIHGEDPPEWDFKAQQPADLVVINIGTNDNNEANNVSSIDYYNDYVKLVGDVHRIWPDAQIVLMSLWGGFGASGDTYVQGPLFVKEIRNVYESFQDNGTFVHYFDTTGILQQNDIGPMWHPTDVGHIKIAAHFMQWVKIKFGWEMEATGPMVHSGTLYWNDQENY</sequence>
<dbReference type="InterPro" id="IPR052762">
    <property type="entry name" value="PCW_deacetylase/CE"/>
</dbReference>
<dbReference type="Proteomes" id="UP000184073">
    <property type="component" value="Unassembled WGS sequence"/>
</dbReference>
<dbReference type="OrthoDB" id="426133at2759"/>
<evidence type="ECO:0000259" key="2">
    <source>
        <dbReference type="Pfam" id="PF13472"/>
    </source>
</evidence>
<dbReference type="VEuPathDB" id="FungiDB:ASPVEDRAFT_44751"/>